<keyword evidence="3" id="KW-0418">Kinase</keyword>
<sequence length="333" mass="36934">MMAKIVTLGEIMLRLSTTVGERVASSNQFCAHYGGGEANVAISLANFGHAVSFASKIPENALGEGVKQHLQRYGVDCRYLLRGGQRLGTYYVETGIGERAAQVIYDRKGSSFAEMTKNEWPTDMFEHVEIFHISGITPALSKHWQHTLIELVKSAKQAGVKISLDINFRGKLWTIDEAKEYLKQLLPYVDVCSAGKLDAQVFMDIPAPKEETDDQYYYDQMNQLYPNIDLFYGTHREVISASHHLLTGRLWHQGNYVLSPVHVIDPIVDRVGGGDAFAAGVLHGIATQSSDQELIDFATAASALKHTIYGDCNLFSVSEINEFMKNGSGKIIR</sequence>
<dbReference type="PANTHER" id="PTHR43320">
    <property type="entry name" value="SUGAR KINASE"/>
    <property type="match status" value="1"/>
</dbReference>
<reference evidence="5 6" key="1">
    <citation type="submission" date="2017-05" db="EMBL/GenBank/DDBJ databases">
        <title>The Genome Sequence of Enterococcus sp. 8G7_MSG3316.</title>
        <authorList>
            <consortium name="The Broad Institute Genomics Platform"/>
            <consortium name="The Broad Institute Genomic Center for Infectious Diseases"/>
            <person name="Earl A."/>
            <person name="Manson A."/>
            <person name="Schwartman J."/>
            <person name="Gilmore M."/>
            <person name="Abouelleil A."/>
            <person name="Cao P."/>
            <person name="Chapman S."/>
            <person name="Cusick C."/>
            <person name="Shea T."/>
            <person name="Young S."/>
            <person name="Neafsey D."/>
            <person name="Nusbaum C."/>
            <person name="Birren B."/>
        </authorList>
    </citation>
    <scope>NUCLEOTIDE SEQUENCE [LARGE SCALE GENOMIC DNA]</scope>
    <source>
        <strain evidence="5 6">8G7_MSG3316</strain>
    </source>
</reference>
<dbReference type="STRING" id="1834191.A5886_001874"/>
<dbReference type="InterPro" id="IPR052700">
    <property type="entry name" value="Carb_kinase_PfkB-like"/>
</dbReference>
<gene>
    <name evidence="5" type="ORF">A5886_001874</name>
</gene>
<evidence type="ECO:0000256" key="2">
    <source>
        <dbReference type="ARBA" id="ARBA00022679"/>
    </source>
</evidence>
<name>A0A242A6X9_9ENTE</name>
<protein>
    <recommendedName>
        <fullName evidence="4">Carbohydrate kinase PfkB domain-containing protein</fullName>
    </recommendedName>
</protein>
<dbReference type="CDD" id="cd01166">
    <property type="entry name" value="KdgK"/>
    <property type="match status" value="1"/>
</dbReference>
<feature type="domain" description="Carbohydrate kinase PfkB" evidence="4">
    <location>
        <begin position="2"/>
        <end position="310"/>
    </location>
</feature>
<dbReference type="Proteomes" id="UP000195043">
    <property type="component" value="Unassembled WGS sequence"/>
</dbReference>
<dbReference type="InterPro" id="IPR029056">
    <property type="entry name" value="Ribokinase-like"/>
</dbReference>
<evidence type="ECO:0000256" key="1">
    <source>
        <dbReference type="ARBA" id="ARBA00010688"/>
    </source>
</evidence>
<dbReference type="GO" id="GO:0016301">
    <property type="term" value="F:kinase activity"/>
    <property type="evidence" value="ECO:0007669"/>
    <property type="project" value="UniProtKB-KW"/>
</dbReference>
<dbReference type="InterPro" id="IPR011611">
    <property type="entry name" value="PfkB_dom"/>
</dbReference>
<dbReference type="Gene3D" id="3.40.1190.20">
    <property type="match status" value="1"/>
</dbReference>
<evidence type="ECO:0000259" key="4">
    <source>
        <dbReference type="Pfam" id="PF00294"/>
    </source>
</evidence>
<dbReference type="EMBL" id="NGKU01000001">
    <property type="protein sequence ID" value="OTN76795.1"/>
    <property type="molecule type" value="Genomic_DNA"/>
</dbReference>
<evidence type="ECO:0000256" key="3">
    <source>
        <dbReference type="ARBA" id="ARBA00022777"/>
    </source>
</evidence>
<dbReference type="AlphaFoldDB" id="A0A242A6X9"/>
<evidence type="ECO:0000313" key="6">
    <source>
        <dbReference type="Proteomes" id="UP000195043"/>
    </source>
</evidence>
<proteinExistence type="inferred from homology"/>
<comment type="similarity">
    <text evidence="1">Belongs to the carbohydrate kinase PfkB family.</text>
</comment>
<organism evidence="5 6">
    <name type="scientific">Candidatus Enterococcus testudinis</name>
    <dbReference type="NCBI Taxonomy" id="1834191"/>
    <lineage>
        <taxon>Bacteria</taxon>
        <taxon>Bacillati</taxon>
        <taxon>Bacillota</taxon>
        <taxon>Bacilli</taxon>
        <taxon>Lactobacillales</taxon>
        <taxon>Enterococcaceae</taxon>
        <taxon>Enterococcus</taxon>
    </lineage>
</organism>
<dbReference type="PANTHER" id="PTHR43320:SF2">
    <property type="entry name" value="2-DEHYDRO-3-DEOXYGLUCONOKINASE_2-DEHYDRO-3-DEOXYGALACTONOKINASE"/>
    <property type="match status" value="1"/>
</dbReference>
<keyword evidence="6" id="KW-1185">Reference proteome</keyword>
<keyword evidence="2" id="KW-0808">Transferase</keyword>
<dbReference type="SUPFAM" id="SSF53613">
    <property type="entry name" value="Ribokinase-like"/>
    <property type="match status" value="1"/>
</dbReference>
<comment type="caution">
    <text evidence="5">The sequence shown here is derived from an EMBL/GenBank/DDBJ whole genome shotgun (WGS) entry which is preliminary data.</text>
</comment>
<accession>A0A242A6X9</accession>
<dbReference type="Pfam" id="PF00294">
    <property type="entry name" value="PfkB"/>
    <property type="match status" value="1"/>
</dbReference>
<evidence type="ECO:0000313" key="5">
    <source>
        <dbReference type="EMBL" id="OTN76795.1"/>
    </source>
</evidence>